<evidence type="ECO:0000313" key="4">
    <source>
        <dbReference type="Proteomes" id="UP001595740"/>
    </source>
</evidence>
<dbReference type="InterPro" id="IPR053167">
    <property type="entry name" value="Spore_coat_component"/>
</dbReference>
<dbReference type="Proteomes" id="UP001595740">
    <property type="component" value="Unassembled WGS sequence"/>
</dbReference>
<dbReference type="PANTHER" id="PTHR37089">
    <property type="entry name" value="PROTEIN U-RELATED"/>
    <property type="match status" value="1"/>
</dbReference>
<keyword evidence="3" id="KW-0167">Capsid protein</keyword>
<keyword evidence="3" id="KW-0946">Virion</keyword>
<dbReference type="Pfam" id="PF05229">
    <property type="entry name" value="SCPU"/>
    <property type="match status" value="2"/>
</dbReference>
<feature type="domain" description="Spore coat protein U/FanG" evidence="2">
    <location>
        <begin position="22"/>
        <end position="150"/>
    </location>
</feature>
<feature type="domain" description="Spore coat protein U/FanG" evidence="2">
    <location>
        <begin position="182"/>
        <end position="319"/>
    </location>
</feature>
<organism evidence="3 4">
    <name type="scientific">Lysobacter cavernae</name>
    <dbReference type="NCBI Taxonomy" id="1685901"/>
    <lineage>
        <taxon>Bacteria</taxon>
        <taxon>Pseudomonadati</taxon>
        <taxon>Pseudomonadota</taxon>
        <taxon>Gammaproteobacteria</taxon>
        <taxon>Lysobacterales</taxon>
        <taxon>Lysobacteraceae</taxon>
        <taxon>Lysobacter</taxon>
    </lineage>
</organism>
<dbReference type="InterPro" id="IPR007893">
    <property type="entry name" value="Spore_coat_U/FanG"/>
</dbReference>
<feature type="signal peptide" evidence="1">
    <location>
        <begin position="1"/>
        <end position="24"/>
    </location>
</feature>
<evidence type="ECO:0000313" key="3">
    <source>
        <dbReference type="EMBL" id="MFC3551254.1"/>
    </source>
</evidence>
<dbReference type="SMART" id="SM00972">
    <property type="entry name" value="SCPU"/>
    <property type="match status" value="2"/>
</dbReference>
<protein>
    <submittedName>
        <fullName evidence="3">Spore coat protein U domain-containing protein</fullName>
    </submittedName>
</protein>
<keyword evidence="1" id="KW-0732">Signal</keyword>
<dbReference type="RefSeq" id="WP_386758995.1">
    <property type="nucleotide sequence ID" value="NZ_JBHRXK010000003.1"/>
</dbReference>
<evidence type="ECO:0000259" key="2">
    <source>
        <dbReference type="Pfam" id="PF05229"/>
    </source>
</evidence>
<proteinExistence type="predicted"/>
<accession>A0ABV7RNQ0</accession>
<dbReference type="PANTHER" id="PTHR37089:SF3">
    <property type="entry name" value="EXPORTED PROTEIN"/>
    <property type="match status" value="1"/>
</dbReference>
<dbReference type="EMBL" id="JBHRXK010000003">
    <property type="protein sequence ID" value="MFC3551254.1"/>
    <property type="molecule type" value="Genomic_DNA"/>
</dbReference>
<comment type="caution">
    <text evidence="3">The sequence shown here is derived from an EMBL/GenBank/DDBJ whole genome shotgun (WGS) entry which is preliminary data.</text>
</comment>
<keyword evidence="4" id="KW-1185">Reference proteome</keyword>
<name>A0ABV7RNQ0_9GAMM</name>
<feature type="chain" id="PRO_5045219520" evidence="1">
    <location>
        <begin position="25"/>
        <end position="322"/>
    </location>
</feature>
<reference evidence="4" key="1">
    <citation type="journal article" date="2019" name="Int. J. Syst. Evol. Microbiol.">
        <title>The Global Catalogue of Microorganisms (GCM) 10K type strain sequencing project: providing services to taxonomists for standard genome sequencing and annotation.</title>
        <authorList>
            <consortium name="The Broad Institute Genomics Platform"/>
            <consortium name="The Broad Institute Genome Sequencing Center for Infectious Disease"/>
            <person name="Wu L."/>
            <person name="Ma J."/>
        </authorList>
    </citation>
    <scope>NUCLEOTIDE SEQUENCE [LARGE SCALE GENOMIC DNA]</scope>
    <source>
        <strain evidence="4">KCTC 42875</strain>
    </source>
</reference>
<gene>
    <name evidence="3" type="ORF">ACFOLC_09550</name>
</gene>
<sequence length="322" mass="33455">MTPYPIRLILLAVLALCWPDTASAQLACAATMGDIRFGNVNQVGTAGTDVNGMLRVECSGAVTPYVRACVEVGPSNGSWDPRYLSGPDASMLAWYLCKDAACSQVWGSVDGGTAQPMVVDLAVGEGSTHAGVAYLARLPSQNDARAGTYRAQFGAGQARVRAIGYEATPPECGADMPEVARFAFSVEATVESDCAVSASTLDFGRIGSTLESPVQAASTITVTCTHGVDYAIAIDAGRGPGALTTQRKLVRTGGSQTLDYDLYSDSARLQPWGDGSGGSGVVRSSGIGVQTPRQYTVYGTIPVQPLPPSGDYSDTVTVTVTY</sequence>
<evidence type="ECO:0000256" key="1">
    <source>
        <dbReference type="SAM" id="SignalP"/>
    </source>
</evidence>